<dbReference type="EMBL" id="LAZR01013037">
    <property type="protein sequence ID" value="KKM23872.1"/>
    <property type="molecule type" value="Genomic_DNA"/>
</dbReference>
<name>A0A0F9I8L9_9ZZZZ</name>
<reference evidence="1" key="1">
    <citation type="journal article" date="2015" name="Nature">
        <title>Complex archaea that bridge the gap between prokaryotes and eukaryotes.</title>
        <authorList>
            <person name="Spang A."/>
            <person name="Saw J.H."/>
            <person name="Jorgensen S.L."/>
            <person name="Zaremba-Niedzwiedzka K."/>
            <person name="Martijn J."/>
            <person name="Lind A.E."/>
            <person name="van Eijk R."/>
            <person name="Schleper C."/>
            <person name="Guy L."/>
            <person name="Ettema T.J."/>
        </authorList>
    </citation>
    <scope>NUCLEOTIDE SEQUENCE</scope>
</reference>
<protein>
    <submittedName>
        <fullName evidence="1">Uncharacterized protein</fullName>
    </submittedName>
</protein>
<evidence type="ECO:0000313" key="1">
    <source>
        <dbReference type="EMBL" id="KKM23872.1"/>
    </source>
</evidence>
<gene>
    <name evidence="1" type="ORF">LCGC14_1610760</name>
</gene>
<dbReference type="AlphaFoldDB" id="A0A0F9I8L9"/>
<proteinExistence type="predicted"/>
<sequence length="257" mass="30689">MAKKKIEKDEIVFPKMEGLPPNTHLWYWAKKESSDVAPHPSINYYFRSLEMAQYVSENFDTEHKNIHCYPIIDITGCQWWMVHLYNQEEPSEEIHDWCLKNSKNYRPGSFWQDVKGISMSTGWEKSINNLSEFRKLFLFEGKLDSKNKEIWYVWEKDGKPGYQWEATGTDDKAADWELRRCFESRTRRVYTTDDGKYALVVRNMDWTRFYHLNKIIPPEHGAWTRMDGDGYPGAIKMLFDKKSRRDIVVKALKQWYG</sequence>
<accession>A0A0F9I8L9</accession>
<comment type="caution">
    <text evidence="1">The sequence shown here is derived from an EMBL/GenBank/DDBJ whole genome shotgun (WGS) entry which is preliminary data.</text>
</comment>
<organism evidence="1">
    <name type="scientific">marine sediment metagenome</name>
    <dbReference type="NCBI Taxonomy" id="412755"/>
    <lineage>
        <taxon>unclassified sequences</taxon>
        <taxon>metagenomes</taxon>
        <taxon>ecological metagenomes</taxon>
    </lineage>
</organism>